<dbReference type="InterPro" id="IPR028579">
    <property type="entry name" value="Thym_Pase_Put"/>
</dbReference>
<keyword evidence="1 4" id="KW-0328">Glycosyltransferase</keyword>
<dbReference type="InterPro" id="IPR035902">
    <property type="entry name" value="Nuc_phospho_transferase"/>
</dbReference>
<dbReference type="Pfam" id="PF00591">
    <property type="entry name" value="Glycos_transf_3"/>
    <property type="match status" value="1"/>
</dbReference>
<sequence>MKGGQSLSALRARRLGVVAPGAAFVFLRSDCGVCRSEGFDARAQVEIHHKGRSVTATLFHVISDILESDEAGLSEAAWQQLGLEQGDVVTVTHAPPLASFSIVRRRVFGGRIDDEGAREVIADVVAQQYSDIHLAAFLTDCSATPLDEPEMIALTRAMVETGDRLHWNQAPIVDKHCVGGLPGNRTTPIIVSIVAAFGLTMPKTSSRGITSPAGTADVMETLAPVNLSLTAMRRVVEREGGCIVWGGSVHLAPSDDILIRVSRALDFDAQGPMVASVLSKKIAAGSTHVVIDIPVGPSVKVRSEKAAASLATSLASVAQAFGVRTRIIKTDGRQPVGRGVGPALEARDVVAVLRGEPDAPQDLRDRAVTLAGAVLELAGAVEAGKGTKTAREVLDDGRAWKKFLRIAEAQGGLREPPVAPHTRAVTASTDGLVAAIDCRKLARVAKLAGAPGAPAAGAEIHKRIGDPVTMGEPLLTLHAETPGELDYAIAFLLGEPDIFMLTTP</sequence>
<dbReference type="InterPro" id="IPR013466">
    <property type="entry name" value="Thymidine/AMP_Pase"/>
</dbReference>
<dbReference type="Gene3D" id="1.20.970.50">
    <property type="match status" value="1"/>
</dbReference>
<dbReference type="InterPro" id="IPR017872">
    <property type="entry name" value="Pyrmidine_PPase_CS"/>
</dbReference>
<dbReference type="InterPro" id="IPR036566">
    <property type="entry name" value="PYNP-like_C_sf"/>
</dbReference>
<dbReference type="SMART" id="SM00941">
    <property type="entry name" value="PYNP_C"/>
    <property type="match status" value="1"/>
</dbReference>
<dbReference type="InterPro" id="IPR000053">
    <property type="entry name" value="Thymidine/pyrmidine_PPase"/>
</dbReference>
<gene>
    <name evidence="6" type="ORF">ACFONP_00525</name>
</gene>
<protein>
    <recommendedName>
        <fullName evidence="4">Putative thymidine phosphorylase</fullName>
        <ecNumber evidence="4">2.4.2.4</ecNumber>
    </recommendedName>
    <alternativeName>
        <fullName evidence="4">TdRPase</fullName>
    </alternativeName>
</protein>
<dbReference type="InterPro" id="IPR017459">
    <property type="entry name" value="Glycosyl_Trfase_fam3_N_dom"/>
</dbReference>
<evidence type="ECO:0000256" key="4">
    <source>
        <dbReference type="HAMAP-Rule" id="MF_00703"/>
    </source>
</evidence>
<keyword evidence="7" id="KW-1185">Reference proteome</keyword>
<evidence type="ECO:0000256" key="2">
    <source>
        <dbReference type="ARBA" id="ARBA00022679"/>
    </source>
</evidence>
<proteinExistence type="inferred from homology"/>
<dbReference type="PROSITE" id="PS00647">
    <property type="entry name" value="THYMID_PHOSPHORYLASE"/>
    <property type="match status" value="1"/>
</dbReference>
<dbReference type="Gene3D" id="3.90.1170.30">
    <property type="entry name" value="Pyrimidine nucleoside phosphorylase-like, C-terminal domain"/>
    <property type="match status" value="1"/>
</dbReference>
<dbReference type="RefSeq" id="WP_189577055.1">
    <property type="nucleotide sequence ID" value="NZ_BMXU01000003.1"/>
</dbReference>
<dbReference type="SUPFAM" id="SSF54680">
    <property type="entry name" value="Pyrimidine nucleoside phosphorylase C-terminal domain"/>
    <property type="match status" value="1"/>
</dbReference>
<dbReference type="InterPro" id="IPR036320">
    <property type="entry name" value="Glycosyl_Trfase_fam3_N_dom_sf"/>
</dbReference>
<dbReference type="PANTHER" id="PTHR10515">
    <property type="entry name" value="THYMIDINE PHOSPHORYLASE"/>
    <property type="match status" value="1"/>
</dbReference>
<evidence type="ECO:0000259" key="5">
    <source>
        <dbReference type="SMART" id="SM00941"/>
    </source>
</evidence>
<dbReference type="PANTHER" id="PTHR10515:SF0">
    <property type="entry name" value="THYMIDINE PHOSPHORYLASE"/>
    <property type="match status" value="1"/>
</dbReference>
<dbReference type="InterPro" id="IPR013102">
    <property type="entry name" value="PYNP_C"/>
</dbReference>
<evidence type="ECO:0000256" key="3">
    <source>
        <dbReference type="ARBA" id="ARBA00048550"/>
    </source>
</evidence>
<dbReference type="HAMAP" id="MF_00703">
    <property type="entry name" value="Thymid_phosp_2"/>
    <property type="match status" value="1"/>
</dbReference>
<dbReference type="SUPFAM" id="SSF52418">
    <property type="entry name" value="Nucleoside phosphorylase/phosphoribosyltransferase catalytic domain"/>
    <property type="match status" value="1"/>
</dbReference>
<reference evidence="7" key="1">
    <citation type="journal article" date="2019" name="Int. J. Syst. Evol. Microbiol.">
        <title>The Global Catalogue of Microorganisms (GCM) 10K type strain sequencing project: providing services to taxonomists for standard genome sequencing and annotation.</title>
        <authorList>
            <consortium name="The Broad Institute Genomics Platform"/>
            <consortium name="The Broad Institute Genome Sequencing Center for Infectious Disease"/>
            <person name="Wu L."/>
            <person name="Ma J."/>
        </authorList>
    </citation>
    <scope>NUCLEOTIDE SEQUENCE [LARGE SCALE GENOMIC DNA]</scope>
    <source>
        <strain evidence="7">KCTC 22245</strain>
    </source>
</reference>
<comment type="caution">
    <text evidence="6">The sequence shown here is derived from an EMBL/GenBank/DDBJ whole genome shotgun (WGS) entry which is preliminary data.</text>
</comment>
<accession>A0ABV7M703</accession>
<feature type="domain" description="Pyrimidine nucleoside phosphorylase C-terminal" evidence="5">
    <location>
        <begin position="432"/>
        <end position="499"/>
    </location>
</feature>
<evidence type="ECO:0000256" key="1">
    <source>
        <dbReference type="ARBA" id="ARBA00022676"/>
    </source>
</evidence>
<organism evidence="6 7">
    <name type="scientific">Parvularcula lutaonensis</name>
    <dbReference type="NCBI Taxonomy" id="491923"/>
    <lineage>
        <taxon>Bacteria</taxon>
        <taxon>Pseudomonadati</taxon>
        <taxon>Pseudomonadota</taxon>
        <taxon>Alphaproteobacteria</taxon>
        <taxon>Parvularculales</taxon>
        <taxon>Parvularculaceae</taxon>
        <taxon>Parvularcula</taxon>
    </lineage>
</organism>
<dbReference type="SUPFAM" id="SSF47648">
    <property type="entry name" value="Nucleoside phosphorylase/phosphoribosyltransferase N-terminal domain"/>
    <property type="match status" value="1"/>
</dbReference>
<dbReference type="EMBL" id="JBHRVA010000001">
    <property type="protein sequence ID" value="MFC3301213.1"/>
    <property type="molecule type" value="Genomic_DNA"/>
</dbReference>
<dbReference type="Proteomes" id="UP001595607">
    <property type="component" value="Unassembled WGS sequence"/>
</dbReference>
<comment type="catalytic activity">
    <reaction evidence="3 4">
        <text>thymidine + phosphate = 2-deoxy-alpha-D-ribose 1-phosphate + thymine</text>
        <dbReference type="Rhea" id="RHEA:16037"/>
        <dbReference type="ChEBI" id="CHEBI:17748"/>
        <dbReference type="ChEBI" id="CHEBI:17821"/>
        <dbReference type="ChEBI" id="CHEBI:43474"/>
        <dbReference type="ChEBI" id="CHEBI:57259"/>
        <dbReference type="EC" id="2.4.2.4"/>
    </reaction>
</comment>
<dbReference type="NCBIfam" id="NF003338">
    <property type="entry name" value="PRK04350.1"/>
    <property type="match status" value="1"/>
</dbReference>
<comment type="similarity">
    <text evidence="4">Belongs to the thymidine/pyrimidine-nucleoside phosphorylase family. Type 2 subfamily.</text>
</comment>
<dbReference type="Pfam" id="PF02885">
    <property type="entry name" value="Glycos_trans_3N"/>
    <property type="match status" value="1"/>
</dbReference>
<dbReference type="NCBIfam" id="TIGR02645">
    <property type="entry name" value="ARCH_P_rylase"/>
    <property type="match status" value="1"/>
</dbReference>
<dbReference type="EC" id="2.4.2.4" evidence="4"/>
<evidence type="ECO:0000313" key="7">
    <source>
        <dbReference type="Proteomes" id="UP001595607"/>
    </source>
</evidence>
<keyword evidence="2 4" id="KW-0808">Transferase</keyword>
<dbReference type="Pfam" id="PF07831">
    <property type="entry name" value="PYNP_C"/>
    <property type="match status" value="1"/>
</dbReference>
<dbReference type="InterPro" id="IPR000312">
    <property type="entry name" value="Glycosyl_Trfase_fam3"/>
</dbReference>
<name>A0ABV7M703_9PROT</name>
<evidence type="ECO:0000313" key="6">
    <source>
        <dbReference type="EMBL" id="MFC3301213.1"/>
    </source>
</evidence>
<dbReference type="Gene3D" id="3.40.1030.10">
    <property type="entry name" value="Nucleoside phosphorylase/phosphoribosyltransferase catalytic domain"/>
    <property type="match status" value="1"/>
</dbReference>